<feature type="compositionally biased region" description="Basic residues" evidence="1">
    <location>
        <begin position="115"/>
        <end position="129"/>
    </location>
</feature>
<evidence type="ECO:0000256" key="1">
    <source>
        <dbReference type="SAM" id="MobiDB-lite"/>
    </source>
</evidence>
<keyword evidence="3" id="KW-1185">Reference proteome</keyword>
<gene>
    <name evidence="2" type="ORF">ElyMa_006169300</name>
</gene>
<dbReference type="AlphaFoldDB" id="A0AAV4H0K9"/>
<name>A0AAV4H0K9_9GAST</name>
<proteinExistence type="predicted"/>
<comment type="caution">
    <text evidence="2">The sequence shown here is derived from an EMBL/GenBank/DDBJ whole genome shotgun (WGS) entry which is preliminary data.</text>
</comment>
<feature type="compositionally biased region" description="Basic and acidic residues" evidence="1">
    <location>
        <begin position="175"/>
        <end position="184"/>
    </location>
</feature>
<organism evidence="2 3">
    <name type="scientific">Elysia marginata</name>
    <dbReference type="NCBI Taxonomy" id="1093978"/>
    <lineage>
        <taxon>Eukaryota</taxon>
        <taxon>Metazoa</taxon>
        <taxon>Spiralia</taxon>
        <taxon>Lophotrochozoa</taxon>
        <taxon>Mollusca</taxon>
        <taxon>Gastropoda</taxon>
        <taxon>Heterobranchia</taxon>
        <taxon>Euthyneura</taxon>
        <taxon>Panpulmonata</taxon>
        <taxon>Sacoglossa</taxon>
        <taxon>Placobranchoidea</taxon>
        <taxon>Plakobranchidae</taxon>
        <taxon>Elysia</taxon>
    </lineage>
</organism>
<feature type="compositionally biased region" description="Polar residues" evidence="1">
    <location>
        <begin position="199"/>
        <end position="208"/>
    </location>
</feature>
<sequence length="339" mass="38336">MDRISRLIFVLASTDSAKAIKTLKSLQHPYDHHDPADHDVSLQESLSQDSQTVQNDRRSLAPNNFLSLQDRYAWNDKANKADDYRGDDYRTKSRYVSGVLYSYYTTRAPKIRGNLNRRRRKRQRIKNKSRSAQLLEKSSPSKKTRVRHLDAASATNGFRGPPGGKSSYRSDLQTDDFHSKRDRTSISLSPTVSRKKYSFESSSTSETVDNSKKDKSSLSRAHLSYDDGSSNKSKHHDILPKDPLLPKITLSSLRPENPKAFKHDPFLNAPADRYDLRPAKERVVLETTTAMPKFGHSGSRKAIPDPFFLPGPTKVVAHEGGVAILPCGVKYLEMKEVRH</sequence>
<feature type="region of interest" description="Disordered" evidence="1">
    <location>
        <begin position="112"/>
        <end position="241"/>
    </location>
</feature>
<accession>A0AAV4H0K9</accession>
<dbReference type="Proteomes" id="UP000762676">
    <property type="component" value="Unassembled WGS sequence"/>
</dbReference>
<evidence type="ECO:0000313" key="3">
    <source>
        <dbReference type="Proteomes" id="UP000762676"/>
    </source>
</evidence>
<reference evidence="2 3" key="1">
    <citation type="journal article" date="2021" name="Elife">
        <title>Chloroplast acquisition without the gene transfer in kleptoplastic sea slugs, Plakobranchus ocellatus.</title>
        <authorList>
            <person name="Maeda T."/>
            <person name="Takahashi S."/>
            <person name="Yoshida T."/>
            <person name="Shimamura S."/>
            <person name="Takaki Y."/>
            <person name="Nagai Y."/>
            <person name="Toyoda A."/>
            <person name="Suzuki Y."/>
            <person name="Arimoto A."/>
            <person name="Ishii H."/>
            <person name="Satoh N."/>
            <person name="Nishiyama T."/>
            <person name="Hasebe M."/>
            <person name="Maruyama T."/>
            <person name="Minagawa J."/>
            <person name="Obokata J."/>
            <person name="Shigenobu S."/>
        </authorList>
    </citation>
    <scope>NUCLEOTIDE SEQUENCE [LARGE SCALE GENOMIC DNA]</scope>
</reference>
<dbReference type="EMBL" id="BMAT01012386">
    <property type="protein sequence ID" value="GFR91199.1"/>
    <property type="molecule type" value="Genomic_DNA"/>
</dbReference>
<evidence type="ECO:0000313" key="2">
    <source>
        <dbReference type="EMBL" id="GFR91199.1"/>
    </source>
</evidence>
<protein>
    <submittedName>
        <fullName evidence="2">Uncharacterized protein</fullName>
    </submittedName>
</protein>